<evidence type="ECO:0000313" key="2">
    <source>
        <dbReference type="EMBL" id="MBD2777902.1"/>
    </source>
</evidence>
<dbReference type="CDD" id="cd21141">
    <property type="entry name" value="Cas6_III-like"/>
    <property type="match status" value="1"/>
</dbReference>
<dbReference type="RefSeq" id="WP_190836950.1">
    <property type="nucleotide sequence ID" value="NZ_CAWPPI010000118.1"/>
</dbReference>
<reference evidence="2" key="1">
    <citation type="submission" date="2020-09" db="EMBL/GenBank/DDBJ databases">
        <title>Iningainema tapete sp. nov. (Scytonemataceae, Cyanobacteria) from greenhouses in central Florida (USA) produces two types of nodularin with biosynthetic potential for microcystin-LR and anabaenopeptins.</title>
        <authorList>
            <person name="Berthold D.E."/>
            <person name="Lefler F.W."/>
            <person name="Huang I.-S."/>
            <person name="Abdulla H."/>
            <person name="Zimba P.V."/>
            <person name="Laughinghouse H.D. IV."/>
        </authorList>
    </citation>
    <scope>NUCLEOTIDE SEQUENCE</scope>
    <source>
        <strain evidence="2">BLCCT55</strain>
    </source>
</reference>
<keyword evidence="3" id="KW-1185">Reference proteome</keyword>
<dbReference type="Gene3D" id="3.30.70.1900">
    <property type="match status" value="1"/>
</dbReference>
<dbReference type="InterPro" id="IPR019267">
    <property type="entry name" value="CRISPR-assoc_Cas6_C"/>
</dbReference>
<organism evidence="2 3">
    <name type="scientific">Iningainema tapete BLCC-T55</name>
    <dbReference type="NCBI Taxonomy" id="2748662"/>
    <lineage>
        <taxon>Bacteria</taxon>
        <taxon>Bacillati</taxon>
        <taxon>Cyanobacteriota</taxon>
        <taxon>Cyanophyceae</taxon>
        <taxon>Nostocales</taxon>
        <taxon>Scytonemataceae</taxon>
        <taxon>Iningainema tapete</taxon>
    </lineage>
</organism>
<dbReference type="AlphaFoldDB" id="A0A8J7BZL1"/>
<proteinExistence type="predicted"/>
<dbReference type="Pfam" id="PF10040">
    <property type="entry name" value="CRISPR_Cas6"/>
    <property type="match status" value="1"/>
</dbReference>
<dbReference type="EMBL" id="JACXAE010000118">
    <property type="protein sequence ID" value="MBD2777902.1"/>
    <property type="molecule type" value="Genomic_DNA"/>
</dbReference>
<feature type="domain" description="CRISPR-associated protein Cas6 C-terminal" evidence="1">
    <location>
        <begin position="131"/>
        <end position="247"/>
    </location>
</feature>
<dbReference type="Proteomes" id="UP000629098">
    <property type="component" value="Unassembled WGS sequence"/>
</dbReference>
<gene>
    <name evidence="2" type="primary">cas6</name>
    <name evidence="2" type="ORF">ICL16_39130</name>
</gene>
<comment type="caution">
    <text evidence="2">The sequence shown here is derived from an EMBL/GenBank/DDBJ whole genome shotgun (WGS) entry which is preliminary data.</text>
</comment>
<name>A0A8J7BZL1_9CYAN</name>
<evidence type="ECO:0000313" key="3">
    <source>
        <dbReference type="Proteomes" id="UP000629098"/>
    </source>
</evidence>
<accession>A0A8J7BZL1</accession>
<evidence type="ECO:0000259" key="1">
    <source>
        <dbReference type="Pfam" id="PF10040"/>
    </source>
</evidence>
<sequence length="268" mass="30098">MLIRSTWTLYVTEPTVLPRSYRLELVKLLHQQLGLEMGGEAIPSTCFSGILGSYSTSKEFFTFHPEQFYKLSLCGLQEVAAKAVLSLNLCQLEFLGSQFNVINREDETTSYEELYTTLVANEPEPVRRFDLQFVTPTAFAQNNTHLPLPLPSLMFRSWLERWNHFAPIYLGGDELISYLSESIIIKHHKIQTRSLVLHKGYINGFVGDVSLQVLSRADELVVNVANLLVQYAQFAGTGMKTRLGMGTTQVNLAFRTSSPSGNGNIPLT</sequence>
<protein>
    <submittedName>
        <fullName evidence="2">CRISPR system precrRNA processing endoribonuclease RAMP protein Cas6</fullName>
    </submittedName>
</protein>